<reference evidence="1" key="1">
    <citation type="submission" date="2020-11" db="EMBL/GenBank/DDBJ databases">
        <authorList>
            <consortium name="DOE Joint Genome Institute"/>
            <person name="Ahrendt S."/>
            <person name="Riley R."/>
            <person name="Andreopoulos W."/>
            <person name="LaButti K."/>
            <person name="Pangilinan J."/>
            <person name="Ruiz-duenas F.J."/>
            <person name="Barrasa J.M."/>
            <person name="Sanchez-Garcia M."/>
            <person name="Camarero S."/>
            <person name="Miyauchi S."/>
            <person name="Serrano A."/>
            <person name="Linde D."/>
            <person name="Babiker R."/>
            <person name="Drula E."/>
            <person name="Ayuso-Fernandez I."/>
            <person name="Pacheco R."/>
            <person name="Padilla G."/>
            <person name="Ferreira P."/>
            <person name="Barriuso J."/>
            <person name="Kellner H."/>
            <person name="Castanera R."/>
            <person name="Alfaro M."/>
            <person name="Ramirez L."/>
            <person name="Pisabarro A.G."/>
            <person name="Kuo A."/>
            <person name="Tritt A."/>
            <person name="Lipzen A."/>
            <person name="He G."/>
            <person name="Yan M."/>
            <person name="Ng V."/>
            <person name="Cullen D."/>
            <person name="Martin F."/>
            <person name="Rosso M.-N."/>
            <person name="Henrissat B."/>
            <person name="Hibbett D."/>
            <person name="Martinez A.T."/>
            <person name="Grigoriev I.V."/>
        </authorList>
    </citation>
    <scope>NUCLEOTIDE SEQUENCE</scope>
    <source>
        <strain evidence="1">AH 44721</strain>
    </source>
</reference>
<evidence type="ECO:0000313" key="1">
    <source>
        <dbReference type="EMBL" id="KAF8879316.1"/>
    </source>
</evidence>
<protein>
    <recommendedName>
        <fullName evidence="3">F-box domain-containing protein</fullName>
    </recommendedName>
</protein>
<dbReference type="Gene3D" id="1.20.1280.50">
    <property type="match status" value="1"/>
</dbReference>
<gene>
    <name evidence="1" type="ORF">CPB84DRAFT_1622766</name>
</gene>
<name>A0A9P5TI79_GYMJU</name>
<feature type="non-terminal residue" evidence="1">
    <location>
        <position position="1"/>
    </location>
</feature>
<comment type="caution">
    <text evidence="1">The sequence shown here is derived from an EMBL/GenBank/DDBJ whole genome shotgun (WGS) entry which is preliminary data.</text>
</comment>
<evidence type="ECO:0008006" key="3">
    <source>
        <dbReference type="Google" id="ProtNLM"/>
    </source>
</evidence>
<dbReference type="OrthoDB" id="2269034at2759"/>
<feature type="non-terminal residue" evidence="1">
    <location>
        <position position="123"/>
    </location>
</feature>
<keyword evidence="2" id="KW-1185">Reference proteome</keyword>
<accession>A0A9P5TI79</accession>
<organism evidence="1 2">
    <name type="scientific">Gymnopilus junonius</name>
    <name type="common">Spectacular rustgill mushroom</name>
    <name type="synonym">Gymnopilus spectabilis subsp. junonius</name>
    <dbReference type="NCBI Taxonomy" id="109634"/>
    <lineage>
        <taxon>Eukaryota</taxon>
        <taxon>Fungi</taxon>
        <taxon>Dikarya</taxon>
        <taxon>Basidiomycota</taxon>
        <taxon>Agaricomycotina</taxon>
        <taxon>Agaricomycetes</taxon>
        <taxon>Agaricomycetidae</taxon>
        <taxon>Agaricales</taxon>
        <taxon>Agaricineae</taxon>
        <taxon>Hymenogastraceae</taxon>
        <taxon>Gymnopilus</taxon>
    </lineage>
</organism>
<sequence>SNTPPSENEKQASRTVAQTLNSQLHSMDAEIAYLFNILEEKKRKRAYIHDILRQHEAVLHPLRALQPEILSKIFLYCLPYSYWSPCWEDAPNRPKPSEAPLLLSQICRRWRTVALHTPQLWTV</sequence>
<dbReference type="AlphaFoldDB" id="A0A9P5TI79"/>
<dbReference type="Proteomes" id="UP000724874">
    <property type="component" value="Unassembled WGS sequence"/>
</dbReference>
<proteinExistence type="predicted"/>
<evidence type="ECO:0000313" key="2">
    <source>
        <dbReference type="Proteomes" id="UP000724874"/>
    </source>
</evidence>
<dbReference type="EMBL" id="JADNYJ010000150">
    <property type="protein sequence ID" value="KAF8879316.1"/>
    <property type="molecule type" value="Genomic_DNA"/>
</dbReference>